<feature type="domain" description="Signal recognition particle SRP54 helical bundle" evidence="14">
    <location>
        <begin position="93"/>
        <end position="174"/>
    </location>
</feature>
<dbReference type="InterPro" id="IPR004390">
    <property type="entry name" value="SR_rcpt_FtsY"/>
</dbReference>
<keyword evidence="4 10" id="KW-0378">Hydrolase</keyword>
<reference evidence="15 16" key="1">
    <citation type="submission" date="2016-10" db="EMBL/GenBank/DDBJ databases">
        <authorList>
            <person name="de Groot N.N."/>
        </authorList>
    </citation>
    <scope>NUCLEOTIDE SEQUENCE [LARGE SCALE GENOMIC DNA]</scope>
    <source>
        <strain evidence="15 16">HL3</strain>
    </source>
</reference>
<organism evidence="15 16">
    <name type="scientific">Thiohalospira halophila DSM 15071</name>
    <dbReference type="NCBI Taxonomy" id="1123397"/>
    <lineage>
        <taxon>Bacteria</taxon>
        <taxon>Pseudomonadati</taxon>
        <taxon>Pseudomonadota</taxon>
        <taxon>Gammaproteobacteria</taxon>
        <taxon>Thiohalospirales</taxon>
        <taxon>Thiohalospiraceae</taxon>
        <taxon>Thiohalospira</taxon>
    </lineage>
</organism>
<feature type="binding site" evidence="10">
    <location>
        <begin position="197"/>
        <end position="204"/>
    </location>
    <ligand>
        <name>GTP</name>
        <dbReference type="ChEBI" id="CHEBI:37565"/>
    </ligand>
</feature>
<dbReference type="InterPro" id="IPR036225">
    <property type="entry name" value="SRP/SRP_N"/>
</dbReference>
<evidence type="ECO:0000256" key="5">
    <source>
        <dbReference type="ARBA" id="ARBA00023134"/>
    </source>
</evidence>
<comment type="catalytic activity">
    <reaction evidence="8 10">
        <text>GTP + H2O = GDP + phosphate + H(+)</text>
        <dbReference type="Rhea" id="RHEA:19669"/>
        <dbReference type="ChEBI" id="CHEBI:15377"/>
        <dbReference type="ChEBI" id="CHEBI:15378"/>
        <dbReference type="ChEBI" id="CHEBI:37565"/>
        <dbReference type="ChEBI" id="CHEBI:43474"/>
        <dbReference type="ChEBI" id="CHEBI:58189"/>
        <dbReference type="EC" id="3.6.5.4"/>
    </reaction>
</comment>
<evidence type="ECO:0000256" key="6">
    <source>
        <dbReference type="ARBA" id="ARBA00023136"/>
    </source>
</evidence>
<keyword evidence="16" id="KW-1185">Reference proteome</keyword>
<evidence type="ECO:0000259" key="12">
    <source>
        <dbReference type="SMART" id="SM00382"/>
    </source>
</evidence>
<keyword evidence="6 10" id="KW-0472">Membrane</keyword>
<dbReference type="GO" id="GO:0003924">
    <property type="term" value="F:GTPase activity"/>
    <property type="evidence" value="ECO:0007669"/>
    <property type="project" value="UniProtKB-UniRule"/>
</dbReference>
<comment type="subunit">
    <text evidence="10">Part of the signal recognition particle protein translocation system, which is composed of SRP and FtsY. SRP is a ribonucleoprotein composed of Ffh and a 4.5S RNA molecule.</text>
</comment>
<evidence type="ECO:0000256" key="3">
    <source>
        <dbReference type="ARBA" id="ARBA00022741"/>
    </source>
</evidence>
<evidence type="ECO:0000313" key="15">
    <source>
        <dbReference type="EMBL" id="SFD47739.1"/>
    </source>
</evidence>
<feature type="binding site" evidence="10">
    <location>
        <begin position="279"/>
        <end position="283"/>
    </location>
    <ligand>
        <name>GTP</name>
        <dbReference type="ChEBI" id="CHEBI:37565"/>
    </ligand>
</feature>
<protein>
    <recommendedName>
        <fullName evidence="10">Signal recognition particle receptor FtsY</fullName>
        <shortName evidence="10">SRP receptor</shortName>
        <ecNumber evidence="10">3.6.5.4</ecNumber>
    </recommendedName>
</protein>
<dbReference type="InterPro" id="IPR027417">
    <property type="entry name" value="P-loop_NTPase"/>
</dbReference>
<keyword evidence="2 10" id="KW-0963">Cytoplasm</keyword>
<evidence type="ECO:0000256" key="1">
    <source>
        <dbReference type="ARBA" id="ARBA00022475"/>
    </source>
</evidence>
<keyword evidence="1 10" id="KW-1003">Cell membrane</keyword>
<dbReference type="Gene3D" id="1.20.120.140">
    <property type="entry name" value="Signal recognition particle SRP54, nucleotide-binding domain"/>
    <property type="match status" value="1"/>
</dbReference>
<dbReference type="FunFam" id="3.40.50.300:FF:000053">
    <property type="entry name" value="Signal recognition particle receptor FtsY"/>
    <property type="match status" value="1"/>
</dbReference>
<comment type="function">
    <text evidence="9 10">Involved in targeting and insertion of nascent membrane proteins into the cytoplasmic membrane. Acts as a receptor for the complex formed by the signal recognition particle (SRP) and the ribosome-nascent chain (RNC). Interaction with SRP-RNC leads to the transfer of the RNC complex to the Sec translocase for insertion into the membrane, the hydrolysis of GTP by both Ffh and FtsY, and the dissociation of the SRP-FtsY complex into the individual components.</text>
</comment>
<dbReference type="FunFam" id="1.20.120.140:FF:000002">
    <property type="entry name" value="Signal recognition particle receptor FtsY"/>
    <property type="match status" value="1"/>
</dbReference>
<sequence>MMARDGDAVGHPNCVTIRAMFGFRKRKGKGSDPEAPEEYQPEGAPEEASEAEAADEAAPEPKEEPTEEPAAPGPSPADEDEGAEKKGGLFGRLRERLAKTRSSLAEGLGALVLGRKEIDDELLEDLETQLLTADVGVTATQRIIDDLTRRVSRKELTDPQALVGTLREELTALLAPAARPLTLPEDQEGPFVLLMVGVNGTGKTTTIGKLAQRYRAEGREVVLGAADTFRAAAAEQLQEWGERTGVPVIRGPEGGDPGAVAHDAVEAGRARGADVVIIDTAGRLHTQDNLMEELAKVRRVIAKQLPDAPHETMLVIDGGTGQNALSQARQFNQSVPLTGLTVTKLDGTARGGVLFALAAELEGVAIRFIGVGESAEDLRPFDAAEFVDALFEE</sequence>
<dbReference type="PANTHER" id="PTHR43134:SF1">
    <property type="entry name" value="SIGNAL RECOGNITION PARTICLE RECEPTOR SUBUNIT ALPHA"/>
    <property type="match status" value="1"/>
</dbReference>
<dbReference type="AlphaFoldDB" id="A0A1I1SMN2"/>
<feature type="domain" description="AAA+ ATPase" evidence="12">
    <location>
        <begin position="189"/>
        <end position="391"/>
    </location>
</feature>
<dbReference type="GO" id="GO:0005737">
    <property type="term" value="C:cytoplasm"/>
    <property type="evidence" value="ECO:0007669"/>
    <property type="project" value="UniProtKB-SubCell"/>
</dbReference>
<dbReference type="GO" id="GO:0005047">
    <property type="term" value="F:signal recognition particle binding"/>
    <property type="evidence" value="ECO:0007669"/>
    <property type="project" value="TreeGrafter"/>
</dbReference>
<evidence type="ECO:0000313" key="16">
    <source>
        <dbReference type="Proteomes" id="UP000198611"/>
    </source>
</evidence>
<dbReference type="CDD" id="cd17874">
    <property type="entry name" value="FtsY"/>
    <property type="match status" value="1"/>
</dbReference>
<proteinExistence type="inferred from homology"/>
<dbReference type="Gene3D" id="3.40.50.300">
    <property type="entry name" value="P-loop containing nucleotide triphosphate hydrolases"/>
    <property type="match status" value="1"/>
</dbReference>
<dbReference type="Pfam" id="PF02881">
    <property type="entry name" value="SRP54_N"/>
    <property type="match status" value="1"/>
</dbReference>
<keyword evidence="3 10" id="KW-0547">Nucleotide-binding</keyword>
<dbReference type="EC" id="3.6.5.4" evidence="10"/>
<keyword evidence="5 10" id="KW-0342">GTP-binding</keyword>
<feature type="domain" description="SRP54-type proteins GTP-binding" evidence="13">
    <location>
        <begin position="190"/>
        <end position="392"/>
    </location>
</feature>
<dbReference type="PANTHER" id="PTHR43134">
    <property type="entry name" value="SIGNAL RECOGNITION PARTICLE RECEPTOR SUBUNIT ALPHA"/>
    <property type="match status" value="1"/>
</dbReference>
<dbReference type="InterPro" id="IPR042101">
    <property type="entry name" value="SRP54_N_sf"/>
</dbReference>
<feature type="region of interest" description="Disordered" evidence="11">
    <location>
        <begin position="20"/>
        <end position="89"/>
    </location>
</feature>
<feature type="compositionally biased region" description="Acidic residues" evidence="11">
    <location>
        <begin position="34"/>
        <end position="58"/>
    </location>
</feature>
<dbReference type="GO" id="GO:0006614">
    <property type="term" value="P:SRP-dependent cotranslational protein targeting to membrane"/>
    <property type="evidence" value="ECO:0007669"/>
    <property type="project" value="InterPro"/>
</dbReference>
<dbReference type="HAMAP" id="MF_00920">
    <property type="entry name" value="FtsY"/>
    <property type="match status" value="1"/>
</dbReference>
<comment type="subcellular location">
    <subcellularLocation>
        <location evidence="10">Cell membrane</location>
        <topology evidence="10">Peripheral membrane protein</topology>
        <orientation evidence="10">Cytoplasmic side</orientation>
    </subcellularLocation>
    <subcellularLocation>
        <location evidence="10">Cytoplasm</location>
    </subcellularLocation>
</comment>
<dbReference type="InterPro" id="IPR013822">
    <property type="entry name" value="Signal_recog_particl_SRP54_hlx"/>
</dbReference>
<evidence type="ECO:0000256" key="8">
    <source>
        <dbReference type="ARBA" id="ARBA00048027"/>
    </source>
</evidence>
<comment type="similarity">
    <text evidence="10">Belongs to the GTP-binding SRP family. FtsY subfamily.</text>
</comment>
<evidence type="ECO:0000256" key="7">
    <source>
        <dbReference type="ARBA" id="ARBA00023170"/>
    </source>
</evidence>
<evidence type="ECO:0000259" key="13">
    <source>
        <dbReference type="SMART" id="SM00962"/>
    </source>
</evidence>
<evidence type="ECO:0000256" key="10">
    <source>
        <dbReference type="HAMAP-Rule" id="MF_00920"/>
    </source>
</evidence>
<dbReference type="STRING" id="1123397.SAMN05660831_01739"/>
<name>A0A1I1SMN2_9GAMM</name>
<feature type="binding site" evidence="10">
    <location>
        <begin position="343"/>
        <end position="346"/>
    </location>
    <ligand>
        <name>GTP</name>
        <dbReference type="ChEBI" id="CHEBI:37565"/>
    </ligand>
</feature>
<dbReference type="InterPro" id="IPR003593">
    <property type="entry name" value="AAA+_ATPase"/>
</dbReference>
<dbReference type="SMART" id="SM00962">
    <property type="entry name" value="SRP54"/>
    <property type="match status" value="1"/>
</dbReference>
<dbReference type="GO" id="GO:0005525">
    <property type="term" value="F:GTP binding"/>
    <property type="evidence" value="ECO:0007669"/>
    <property type="project" value="UniProtKB-UniRule"/>
</dbReference>
<dbReference type="InterPro" id="IPR000897">
    <property type="entry name" value="SRP54_GTPase_dom"/>
</dbReference>
<evidence type="ECO:0000259" key="14">
    <source>
        <dbReference type="SMART" id="SM00963"/>
    </source>
</evidence>
<evidence type="ECO:0000256" key="11">
    <source>
        <dbReference type="SAM" id="MobiDB-lite"/>
    </source>
</evidence>
<dbReference type="SMART" id="SM00382">
    <property type="entry name" value="AAA"/>
    <property type="match status" value="1"/>
</dbReference>
<dbReference type="GO" id="GO:0005886">
    <property type="term" value="C:plasma membrane"/>
    <property type="evidence" value="ECO:0007669"/>
    <property type="project" value="UniProtKB-SubCell"/>
</dbReference>
<gene>
    <name evidence="10" type="primary">ftsY</name>
    <name evidence="15" type="ORF">SAMN05660831_01739</name>
</gene>
<dbReference type="EMBL" id="FOMJ01000005">
    <property type="protein sequence ID" value="SFD47739.1"/>
    <property type="molecule type" value="Genomic_DNA"/>
</dbReference>
<dbReference type="NCBIfam" id="TIGR00064">
    <property type="entry name" value="ftsY"/>
    <property type="match status" value="1"/>
</dbReference>
<dbReference type="Proteomes" id="UP000198611">
    <property type="component" value="Unassembled WGS sequence"/>
</dbReference>
<accession>A0A1I1SMN2</accession>
<dbReference type="SUPFAM" id="SSF47364">
    <property type="entry name" value="Domain of the SRP/SRP receptor G-proteins"/>
    <property type="match status" value="1"/>
</dbReference>
<dbReference type="Pfam" id="PF00448">
    <property type="entry name" value="SRP54"/>
    <property type="match status" value="1"/>
</dbReference>
<keyword evidence="7 10" id="KW-0675">Receptor</keyword>
<evidence type="ECO:0000256" key="4">
    <source>
        <dbReference type="ARBA" id="ARBA00022801"/>
    </source>
</evidence>
<dbReference type="SMART" id="SM00963">
    <property type="entry name" value="SRP54_N"/>
    <property type="match status" value="1"/>
</dbReference>
<evidence type="ECO:0000256" key="2">
    <source>
        <dbReference type="ARBA" id="ARBA00022490"/>
    </source>
</evidence>
<evidence type="ECO:0000256" key="9">
    <source>
        <dbReference type="ARBA" id="ARBA00053570"/>
    </source>
</evidence>
<dbReference type="SUPFAM" id="SSF52540">
    <property type="entry name" value="P-loop containing nucleoside triphosphate hydrolases"/>
    <property type="match status" value="1"/>
</dbReference>